<organism evidence="14 15">
    <name type="scientific">Paxillus rubicundulus Ve08.2h10</name>
    <dbReference type="NCBI Taxonomy" id="930991"/>
    <lineage>
        <taxon>Eukaryota</taxon>
        <taxon>Fungi</taxon>
        <taxon>Dikarya</taxon>
        <taxon>Basidiomycota</taxon>
        <taxon>Agaricomycotina</taxon>
        <taxon>Agaricomycetes</taxon>
        <taxon>Agaricomycetidae</taxon>
        <taxon>Boletales</taxon>
        <taxon>Paxilineae</taxon>
        <taxon>Paxillaceae</taxon>
        <taxon>Paxillus</taxon>
    </lineage>
</organism>
<evidence type="ECO:0000313" key="15">
    <source>
        <dbReference type="Proteomes" id="UP000054538"/>
    </source>
</evidence>
<dbReference type="AlphaFoldDB" id="A0A0D0DXU1"/>
<evidence type="ECO:0000256" key="3">
    <source>
        <dbReference type="ARBA" id="ARBA00022927"/>
    </source>
</evidence>
<proteinExistence type="inferred from homology"/>
<accession>A0A0D0DXU1</accession>
<dbReference type="InterPro" id="IPR006785">
    <property type="entry name" value="Pex14_N"/>
</dbReference>
<evidence type="ECO:0000256" key="7">
    <source>
        <dbReference type="ARBA" id="ARBA00029502"/>
    </source>
</evidence>
<feature type="domain" description="Peroxisome membrane anchor protein Pex14p N-terminal" evidence="13">
    <location>
        <begin position="5"/>
        <end position="49"/>
    </location>
</feature>
<evidence type="ECO:0000256" key="12">
    <source>
        <dbReference type="SAM" id="MobiDB-lite"/>
    </source>
</evidence>
<dbReference type="InterPro" id="IPR025655">
    <property type="entry name" value="PEX14"/>
</dbReference>
<evidence type="ECO:0000313" key="14">
    <source>
        <dbReference type="EMBL" id="KIK94926.1"/>
    </source>
</evidence>
<evidence type="ECO:0000256" key="2">
    <source>
        <dbReference type="ARBA" id="ARBA00022448"/>
    </source>
</evidence>
<keyword evidence="4" id="KW-0811">Translocation</keyword>
<dbReference type="PANTHER" id="PTHR23058:SF0">
    <property type="entry name" value="PEROXISOMAL MEMBRANE PROTEIN PEX14"/>
    <property type="match status" value="1"/>
</dbReference>
<dbReference type="EMBL" id="KN825076">
    <property type="protein sequence ID" value="KIK94926.1"/>
    <property type="molecule type" value="Genomic_DNA"/>
</dbReference>
<reference evidence="14 15" key="1">
    <citation type="submission" date="2014-04" db="EMBL/GenBank/DDBJ databases">
        <authorList>
            <consortium name="DOE Joint Genome Institute"/>
            <person name="Kuo A."/>
            <person name="Kohler A."/>
            <person name="Jargeat P."/>
            <person name="Nagy L.G."/>
            <person name="Floudas D."/>
            <person name="Copeland A."/>
            <person name="Barry K.W."/>
            <person name="Cichocki N."/>
            <person name="Veneault-Fourrey C."/>
            <person name="LaButti K."/>
            <person name="Lindquist E.A."/>
            <person name="Lipzen A."/>
            <person name="Lundell T."/>
            <person name="Morin E."/>
            <person name="Murat C."/>
            <person name="Sun H."/>
            <person name="Tunlid A."/>
            <person name="Henrissat B."/>
            <person name="Grigoriev I.V."/>
            <person name="Hibbett D.S."/>
            <person name="Martin F."/>
            <person name="Nordberg H.P."/>
            <person name="Cantor M.N."/>
            <person name="Hua S.X."/>
        </authorList>
    </citation>
    <scope>NUCLEOTIDE SEQUENCE [LARGE SCALE GENOMIC DNA]</scope>
    <source>
        <strain evidence="14 15">Ve08.2h10</strain>
    </source>
</reference>
<feature type="compositionally biased region" description="Polar residues" evidence="12">
    <location>
        <begin position="263"/>
        <end position="272"/>
    </location>
</feature>
<dbReference type="Gene3D" id="1.10.10.10">
    <property type="entry name" value="Winged helix-like DNA-binding domain superfamily/Winged helix DNA-binding domain"/>
    <property type="match status" value="1"/>
</dbReference>
<evidence type="ECO:0000256" key="11">
    <source>
        <dbReference type="SAM" id="Coils"/>
    </source>
</evidence>
<dbReference type="STRING" id="930991.A0A0D0DXU1"/>
<keyword evidence="11" id="KW-0175">Coiled coil</keyword>
<sequence length="304" mass="33406">MEASERQDLIRNAVSFLSEFSTQQAPLAQRVQFLEAKGLTRPEIEEAMKQAANAQIHPPPKYQSSYPVYGPSPYSEIPPPHQQWDWRDYFITAVISGTITYGAVSLFKKYMLPHLKPPTGTAYEQDRDALTAQFDAAEALLKEIQAETASVRAAVEEQKERVDKASKDVEAAVVEMREGETKTRDEMREIRDEVENIREMLPKMIERNKETQKQSLAELQQELKSLKALLLSRGTGGLTSSPATPLPGLASRPSIPSWQLVGTASTLSSSESLPGAAPQGGSFASSSILNGKGKEVEVPTTESS</sequence>
<evidence type="ECO:0000256" key="10">
    <source>
        <dbReference type="RuleBase" id="RU367032"/>
    </source>
</evidence>
<protein>
    <recommendedName>
        <fullName evidence="7 10">Peroxisomal membrane protein PEX14</fullName>
    </recommendedName>
    <alternativeName>
        <fullName evidence="8 10">Peroxin-14</fullName>
    </alternativeName>
</protein>
<evidence type="ECO:0000256" key="6">
    <source>
        <dbReference type="ARBA" id="ARBA00023140"/>
    </source>
</evidence>
<evidence type="ECO:0000256" key="9">
    <source>
        <dbReference type="ARBA" id="ARBA00046271"/>
    </source>
</evidence>
<dbReference type="Pfam" id="PF04695">
    <property type="entry name" value="Pex14_N"/>
    <property type="match status" value="1"/>
</dbReference>
<name>A0A0D0DXU1_9AGAM</name>
<keyword evidence="2 10" id="KW-0813">Transport</keyword>
<dbReference type="GO" id="GO:0005778">
    <property type="term" value="C:peroxisomal membrane"/>
    <property type="evidence" value="ECO:0007669"/>
    <property type="project" value="UniProtKB-SubCell"/>
</dbReference>
<evidence type="ECO:0000256" key="5">
    <source>
        <dbReference type="ARBA" id="ARBA00023136"/>
    </source>
</evidence>
<evidence type="ECO:0000256" key="8">
    <source>
        <dbReference type="ARBA" id="ARBA00029691"/>
    </source>
</evidence>
<keyword evidence="6 10" id="KW-0576">Peroxisome</keyword>
<evidence type="ECO:0000259" key="13">
    <source>
        <dbReference type="Pfam" id="PF04695"/>
    </source>
</evidence>
<comment type="similarity">
    <text evidence="1 10">Belongs to the peroxin-14 family.</text>
</comment>
<keyword evidence="3 10" id="KW-0653">Protein transport</keyword>
<dbReference type="FunCoup" id="A0A0D0DXU1">
    <property type="interactions" value="18"/>
</dbReference>
<evidence type="ECO:0000256" key="1">
    <source>
        <dbReference type="ARBA" id="ARBA00005443"/>
    </source>
</evidence>
<dbReference type="PANTHER" id="PTHR23058">
    <property type="entry name" value="PEROXISOMAL MEMBRANE PROTEIN PEX14"/>
    <property type="match status" value="1"/>
</dbReference>
<dbReference type="OrthoDB" id="5549158at2759"/>
<evidence type="ECO:0000256" key="4">
    <source>
        <dbReference type="ARBA" id="ARBA00023010"/>
    </source>
</evidence>
<dbReference type="InterPro" id="IPR036388">
    <property type="entry name" value="WH-like_DNA-bd_sf"/>
</dbReference>
<dbReference type="GO" id="GO:0005102">
    <property type="term" value="F:signaling receptor binding"/>
    <property type="evidence" value="ECO:0007669"/>
    <property type="project" value="TreeGrafter"/>
</dbReference>
<dbReference type="GO" id="GO:1990429">
    <property type="term" value="C:peroxisomal importomer complex"/>
    <property type="evidence" value="ECO:0007669"/>
    <property type="project" value="TreeGrafter"/>
</dbReference>
<comment type="subcellular location">
    <subcellularLocation>
        <location evidence="9 10">Peroxisome membrane</location>
    </subcellularLocation>
</comment>
<gene>
    <name evidence="14" type="ORF">PAXRUDRAFT_827538</name>
</gene>
<dbReference type="HOGENOM" id="CLU_045718_1_0_1"/>
<reference evidence="15" key="2">
    <citation type="submission" date="2015-01" db="EMBL/GenBank/DDBJ databases">
        <title>Evolutionary Origins and Diversification of the Mycorrhizal Mutualists.</title>
        <authorList>
            <consortium name="DOE Joint Genome Institute"/>
            <consortium name="Mycorrhizal Genomics Consortium"/>
            <person name="Kohler A."/>
            <person name="Kuo A."/>
            <person name="Nagy L.G."/>
            <person name="Floudas D."/>
            <person name="Copeland A."/>
            <person name="Barry K.W."/>
            <person name="Cichocki N."/>
            <person name="Veneault-Fourrey C."/>
            <person name="LaButti K."/>
            <person name="Lindquist E.A."/>
            <person name="Lipzen A."/>
            <person name="Lundell T."/>
            <person name="Morin E."/>
            <person name="Murat C."/>
            <person name="Riley R."/>
            <person name="Ohm R."/>
            <person name="Sun H."/>
            <person name="Tunlid A."/>
            <person name="Henrissat B."/>
            <person name="Grigoriev I.V."/>
            <person name="Hibbett D.S."/>
            <person name="Martin F."/>
        </authorList>
    </citation>
    <scope>NUCLEOTIDE SEQUENCE [LARGE SCALE GENOMIC DNA]</scope>
    <source>
        <strain evidence="15">Ve08.2h10</strain>
    </source>
</reference>
<feature type="region of interest" description="Disordered" evidence="12">
    <location>
        <begin position="263"/>
        <end position="304"/>
    </location>
</feature>
<dbReference type="InParanoid" id="A0A0D0DXU1"/>
<comment type="function">
    <text evidence="10">Component of the PEX13-PEX14 docking complex, a translocon channel that specifically mediates the import of peroxisomal cargo proteins bound to PEX5 receptor. The PEX13-PEX14 docking complex forms a large import pore which can be opened to a diameter of about 9 nm. Mechanistically, PEX5 receptor along with cargo proteins associates with the PEX14 subunit of the PEX13-PEX14 docking complex in the cytosol, leading to the insertion of the receptor into the organelle membrane with the concomitant translocation of the cargo into the peroxisome matrix.</text>
</comment>
<keyword evidence="15" id="KW-1185">Reference proteome</keyword>
<dbReference type="Proteomes" id="UP000054538">
    <property type="component" value="Unassembled WGS sequence"/>
</dbReference>
<feature type="coiled-coil region" evidence="11">
    <location>
        <begin position="127"/>
        <end position="229"/>
    </location>
</feature>
<keyword evidence="5 10" id="KW-0472">Membrane</keyword>
<dbReference type="GO" id="GO:0016560">
    <property type="term" value="P:protein import into peroxisome matrix, docking"/>
    <property type="evidence" value="ECO:0007669"/>
    <property type="project" value="UniProtKB-UniRule"/>
</dbReference>